<organism evidence="2">
    <name type="scientific">Fagus sylvatica</name>
    <name type="common">Beechnut</name>
    <dbReference type="NCBI Taxonomy" id="28930"/>
    <lineage>
        <taxon>Eukaryota</taxon>
        <taxon>Viridiplantae</taxon>
        <taxon>Streptophyta</taxon>
        <taxon>Embryophyta</taxon>
        <taxon>Tracheophyta</taxon>
        <taxon>Spermatophyta</taxon>
        <taxon>Magnoliopsida</taxon>
        <taxon>eudicotyledons</taxon>
        <taxon>Gunneridae</taxon>
        <taxon>Pentapetalae</taxon>
        <taxon>rosids</taxon>
        <taxon>fabids</taxon>
        <taxon>Fagales</taxon>
        <taxon>Fagaceae</taxon>
        <taxon>Fagus</taxon>
    </lineage>
</organism>
<feature type="domain" description="FBD" evidence="1">
    <location>
        <begin position="189"/>
        <end position="225"/>
    </location>
</feature>
<name>A0A2N9EH64_FAGSY</name>
<dbReference type="InterPro" id="IPR006566">
    <property type="entry name" value="FBD"/>
</dbReference>
<sequence length="270" mass="31506">MFLTNENDKNWGFNKDPSREDVDKFVKSVNQFLKFHGDWNKWQIVSLEVLFCLGNDYKNDIDEWIRYAIGMGVEKLSLLLSAENGEQIDKYVCHRELLSQEDLPVLRNIAVVVEPSIDQLCVPKSITGMTIFRKVTKWKLFFTGDMEFNILEMTFILQAFPVLQEFCLGMNCPVDFNHCRKPEPKTFVQKHLKKVQIEGFRGTPNQIDFVIYLVKHAIALKKMVIDPVYLQGNKKACDEEGNRKAWDEGERERVSEQLQEYSRDIVSIMP</sequence>
<dbReference type="Pfam" id="PF08387">
    <property type="entry name" value="FBD"/>
    <property type="match status" value="1"/>
</dbReference>
<dbReference type="InterPro" id="IPR053772">
    <property type="entry name" value="At1g61320/At1g61330-like"/>
</dbReference>
<gene>
    <name evidence="2" type="ORF">FSB_LOCUS1781</name>
</gene>
<dbReference type="AlphaFoldDB" id="A0A2N9EH64"/>
<dbReference type="EMBL" id="OIVN01000080">
    <property type="protein sequence ID" value="SPC73899.1"/>
    <property type="molecule type" value="Genomic_DNA"/>
</dbReference>
<accession>A0A2N9EH64</accession>
<dbReference type="PANTHER" id="PTHR34145:SF28">
    <property type="entry name" value="F-BOX DOMAIN-CONTAINING PROTEIN"/>
    <property type="match status" value="1"/>
</dbReference>
<proteinExistence type="predicted"/>
<protein>
    <recommendedName>
        <fullName evidence="1">FBD domain-containing protein</fullName>
    </recommendedName>
</protein>
<evidence type="ECO:0000259" key="1">
    <source>
        <dbReference type="Pfam" id="PF08387"/>
    </source>
</evidence>
<dbReference type="PANTHER" id="PTHR34145">
    <property type="entry name" value="OS02G0105600 PROTEIN"/>
    <property type="match status" value="1"/>
</dbReference>
<evidence type="ECO:0000313" key="2">
    <source>
        <dbReference type="EMBL" id="SPC73899.1"/>
    </source>
</evidence>
<reference evidence="2" key="1">
    <citation type="submission" date="2018-02" db="EMBL/GenBank/DDBJ databases">
        <authorList>
            <person name="Cohen D.B."/>
            <person name="Kent A.D."/>
        </authorList>
    </citation>
    <scope>NUCLEOTIDE SEQUENCE</scope>
</reference>